<dbReference type="InterPro" id="IPR037972">
    <property type="entry name" value="RepB_N"/>
</dbReference>
<dbReference type="GO" id="GO:0003677">
    <property type="term" value="F:DNA binding"/>
    <property type="evidence" value="ECO:0007669"/>
    <property type="project" value="InterPro"/>
</dbReference>
<dbReference type="SMART" id="SM00470">
    <property type="entry name" value="ParB"/>
    <property type="match status" value="1"/>
</dbReference>
<dbReference type="PANTHER" id="PTHR33375:SF1">
    <property type="entry name" value="CHROMOSOME-PARTITIONING PROTEIN PARB-RELATED"/>
    <property type="match status" value="1"/>
</dbReference>
<dbReference type="InterPro" id="IPR017819">
    <property type="entry name" value="Plasmid_partition_RepB"/>
</dbReference>
<dbReference type="NCBIfam" id="TIGR00180">
    <property type="entry name" value="parB_part"/>
    <property type="match status" value="1"/>
</dbReference>
<dbReference type="GO" id="GO:0005694">
    <property type="term" value="C:chromosome"/>
    <property type="evidence" value="ECO:0007669"/>
    <property type="project" value="TreeGrafter"/>
</dbReference>
<dbReference type="NCBIfam" id="TIGR03454">
    <property type="entry name" value="partition_RepB"/>
    <property type="match status" value="1"/>
</dbReference>
<keyword evidence="5" id="KW-1185">Reference proteome</keyword>
<dbReference type="GO" id="GO:0007059">
    <property type="term" value="P:chromosome segregation"/>
    <property type="evidence" value="ECO:0007669"/>
    <property type="project" value="TreeGrafter"/>
</dbReference>
<dbReference type="CDD" id="cd16405">
    <property type="entry name" value="RepB_like_N"/>
    <property type="match status" value="1"/>
</dbReference>
<dbReference type="AlphaFoldDB" id="A0A1P8UMT5"/>
<feature type="domain" description="ParB-like N-terminal" evidence="3">
    <location>
        <begin position="62"/>
        <end position="153"/>
    </location>
</feature>
<dbReference type="RefSeq" id="WP_076694688.1">
    <property type="nucleotide sequence ID" value="NZ_CP015091.1"/>
</dbReference>
<keyword evidence="4" id="KW-0614">Plasmid</keyword>
<geneLocation type="plasmid" evidence="5">
    <name>ppaby1</name>
</geneLocation>
<evidence type="ECO:0000313" key="5">
    <source>
        <dbReference type="Proteomes" id="UP000187059"/>
    </source>
</evidence>
<proteinExistence type="inferred from homology"/>
<dbReference type="Pfam" id="PF02195">
    <property type="entry name" value="ParB_N"/>
    <property type="match status" value="1"/>
</dbReference>
<dbReference type="SUPFAM" id="SSF110849">
    <property type="entry name" value="ParB/Sulfiredoxin"/>
    <property type="match status" value="1"/>
</dbReference>
<dbReference type="PANTHER" id="PTHR33375">
    <property type="entry name" value="CHROMOSOME-PARTITIONING PROTEIN PARB-RELATED"/>
    <property type="match status" value="1"/>
</dbReference>
<dbReference type="Pfam" id="PF07506">
    <property type="entry name" value="RepB"/>
    <property type="match status" value="1"/>
</dbReference>
<dbReference type="Proteomes" id="UP000187059">
    <property type="component" value="Plasmid pPABY1"/>
</dbReference>
<dbReference type="InterPro" id="IPR050336">
    <property type="entry name" value="Chromosome_partition/occlusion"/>
</dbReference>
<accession>A0A1P8UMT5</accession>
<evidence type="ECO:0000256" key="1">
    <source>
        <dbReference type="ARBA" id="ARBA00006295"/>
    </source>
</evidence>
<protein>
    <submittedName>
        <fullName evidence="4">Chromosome partitioning protein, ParB family</fullName>
    </submittedName>
</protein>
<dbReference type="InterPro" id="IPR004437">
    <property type="entry name" value="ParB/RepB/Spo0J"/>
</dbReference>
<reference evidence="4 5" key="1">
    <citation type="submission" date="2016-04" db="EMBL/GenBank/DDBJ databases">
        <title>Deep-sea bacteria in the southern Pacific.</title>
        <authorList>
            <person name="Tang K."/>
        </authorList>
    </citation>
    <scope>NUCLEOTIDE SEQUENCE [LARGE SCALE GENOMIC DNA]</scope>
    <source>
        <strain evidence="4 5">JLT2014</strain>
        <plasmid evidence="5">ppaby1</plasmid>
    </source>
</reference>
<dbReference type="Gene3D" id="3.90.1530.30">
    <property type="match status" value="1"/>
</dbReference>
<organism evidence="4 5">
    <name type="scientific">Salipiger abyssi</name>
    <dbReference type="NCBI Taxonomy" id="1250539"/>
    <lineage>
        <taxon>Bacteria</taxon>
        <taxon>Pseudomonadati</taxon>
        <taxon>Pseudomonadota</taxon>
        <taxon>Alphaproteobacteria</taxon>
        <taxon>Rhodobacterales</taxon>
        <taxon>Roseobacteraceae</taxon>
        <taxon>Salipiger</taxon>
    </lineage>
</organism>
<dbReference type="InterPro" id="IPR036086">
    <property type="entry name" value="ParB/Sulfiredoxin_sf"/>
</dbReference>
<evidence type="ECO:0000259" key="3">
    <source>
        <dbReference type="SMART" id="SM00470"/>
    </source>
</evidence>
<dbReference type="EMBL" id="CP015091">
    <property type="protein sequence ID" value="APZ50693.1"/>
    <property type="molecule type" value="Genomic_DNA"/>
</dbReference>
<sequence>MARKGLLTKSLDRTLSSDGSKAETADAPSPARPERNVSPRSGNPSVRRFKETFDDLRKETVHEVDTDRIGSGRFRDRFDAGAEIDGLVASIRESGQQIPVMLRRTGDGDSEEYEPVYGRRRIAACRRIGIPVKAYIGDFDDEALIVAQGLENAERLESSFIEKAAFIVQLREAGVEARVIERSLSMATDEIYRMSAVIRDIPEDLVTAIGPAHGVGRRQWIALAAITKQIDKRRVQTAIKELEDISTSQERFARAMARLSKSGQAPAKAPAGQSVADGRLQVTRRGQQVAFKVTAKADKAFADWLAERGEALYRQWKSESEESN</sequence>
<feature type="region of interest" description="Disordered" evidence="2">
    <location>
        <begin position="1"/>
        <end position="47"/>
    </location>
</feature>
<dbReference type="KEGG" id="paby:Ga0080574_TMP359"/>
<gene>
    <name evidence="4" type="ORF">Ga0080574_TMP359</name>
</gene>
<name>A0A1P8UMT5_9RHOB</name>
<dbReference type="InterPro" id="IPR011111">
    <property type="entry name" value="Plasmid_RepB"/>
</dbReference>
<dbReference type="InterPro" id="IPR003115">
    <property type="entry name" value="ParB_N"/>
</dbReference>
<evidence type="ECO:0000256" key="2">
    <source>
        <dbReference type="SAM" id="MobiDB-lite"/>
    </source>
</evidence>
<comment type="similarity">
    <text evidence="1">Belongs to the ParB family.</text>
</comment>
<evidence type="ECO:0000313" key="4">
    <source>
        <dbReference type="EMBL" id="APZ50693.1"/>
    </source>
</evidence>